<dbReference type="RefSeq" id="WP_145445488.1">
    <property type="nucleotide sequence ID" value="NZ_CP036280.1"/>
</dbReference>
<dbReference type="EMBL" id="CP036280">
    <property type="protein sequence ID" value="QDU71335.1"/>
    <property type="molecule type" value="Genomic_DNA"/>
</dbReference>
<organism evidence="1 2">
    <name type="scientific">Mucisphaera calidilacus</name>
    <dbReference type="NCBI Taxonomy" id="2527982"/>
    <lineage>
        <taxon>Bacteria</taxon>
        <taxon>Pseudomonadati</taxon>
        <taxon>Planctomycetota</taxon>
        <taxon>Phycisphaerae</taxon>
        <taxon>Phycisphaerales</taxon>
        <taxon>Phycisphaeraceae</taxon>
        <taxon>Mucisphaera</taxon>
    </lineage>
</organism>
<accession>A0A518BWI4</accession>
<protein>
    <submittedName>
        <fullName evidence="1">Uncharacterized protein</fullName>
    </submittedName>
</protein>
<name>A0A518BWI4_9BACT</name>
<dbReference type="Proteomes" id="UP000320386">
    <property type="component" value="Chromosome"/>
</dbReference>
<sequence length="455" mass="50968">MTAAAKPEFNWEQQPAAQAVVDRLIKEAVALSPSAEKMGKGMSEQAGTRLLDWLDHIAAPSNAVSESELKEVGFELVGQTPHGKPVYEHLGAIFPRVIVNTEALGLALKADSVSDYLATHGIAAEIHGQPLARLRSARVDRDEKAQLWVIERHGWTSFEPPAYDAEQALRSLDHLDSFRTRNRWHDNDVAGFEHAYQLIERVADDLGEDWACDLFFEAERQYWMRRNRAARVQKARQDKLGLGWANHDHHTFRSGREAYKYLIKALELMGFFCRERFYAGAQAGWGAQVLEHKTTRITIFADVDMSPEEVEGDFAHNGLPAAEKLGTVGLWTALHGESFLQAGLHHLECQFDFDGLREQMKAEAGIGMMDPFSNFDHLKQQFTEGERWAVDAGRISRLVEAGMITEDQGGQFSTQGAIGSHLENLERNNGFKGFNQTGISHIIAKTDPREHLAKA</sequence>
<dbReference type="OrthoDB" id="212238at2"/>
<evidence type="ECO:0000313" key="2">
    <source>
        <dbReference type="Proteomes" id="UP000320386"/>
    </source>
</evidence>
<gene>
    <name evidence="1" type="ORF">Pan265_11840</name>
</gene>
<dbReference type="AlphaFoldDB" id="A0A518BWI4"/>
<dbReference type="KEGG" id="mcad:Pan265_11840"/>
<evidence type="ECO:0000313" key="1">
    <source>
        <dbReference type="EMBL" id="QDU71335.1"/>
    </source>
</evidence>
<proteinExistence type="predicted"/>
<reference evidence="1 2" key="1">
    <citation type="submission" date="2019-02" db="EMBL/GenBank/DDBJ databases">
        <title>Deep-cultivation of Planctomycetes and their phenomic and genomic characterization uncovers novel biology.</title>
        <authorList>
            <person name="Wiegand S."/>
            <person name="Jogler M."/>
            <person name="Boedeker C."/>
            <person name="Pinto D."/>
            <person name="Vollmers J."/>
            <person name="Rivas-Marin E."/>
            <person name="Kohn T."/>
            <person name="Peeters S.H."/>
            <person name="Heuer A."/>
            <person name="Rast P."/>
            <person name="Oberbeckmann S."/>
            <person name="Bunk B."/>
            <person name="Jeske O."/>
            <person name="Meyerdierks A."/>
            <person name="Storesund J.E."/>
            <person name="Kallscheuer N."/>
            <person name="Luecker S."/>
            <person name="Lage O.M."/>
            <person name="Pohl T."/>
            <person name="Merkel B.J."/>
            <person name="Hornburger P."/>
            <person name="Mueller R.-W."/>
            <person name="Bruemmer F."/>
            <person name="Labrenz M."/>
            <person name="Spormann A.M."/>
            <person name="Op den Camp H."/>
            <person name="Overmann J."/>
            <person name="Amann R."/>
            <person name="Jetten M.S.M."/>
            <person name="Mascher T."/>
            <person name="Medema M.H."/>
            <person name="Devos D.P."/>
            <person name="Kaster A.-K."/>
            <person name="Ovreas L."/>
            <person name="Rohde M."/>
            <person name="Galperin M.Y."/>
            <person name="Jogler C."/>
        </authorList>
    </citation>
    <scope>NUCLEOTIDE SEQUENCE [LARGE SCALE GENOMIC DNA]</scope>
    <source>
        <strain evidence="1 2">Pan265</strain>
    </source>
</reference>
<keyword evidence="2" id="KW-1185">Reference proteome</keyword>